<feature type="chain" id="PRO_5047275573" description="Beta/gamma crystallin 'Greek key' domain-containing protein" evidence="3">
    <location>
        <begin position="27"/>
        <end position="86"/>
    </location>
</feature>
<evidence type="ECO:0000256" key="1">
    <source>
        <dbReference type="ARBA" id="ARBA00009646"/>
    </source>
</evidence>
<reference evidence="5" key="2">
    <citation type="submission" date="2025-09" db="UniProtKB">
        <authorList>
            <consortium name="Ensembl"/>
        </authorList>
    </citation>
    <scope>IDENTIFICATION</scope>
</reference>
<sequence>MLLLPQNKISVFPIFLLCLALQKSVSYRIQLYEREKLQGQKLELTDDCPSVPGGSWILYEMEYRRLLDQGAVNTKIVSLQRLTDLH</sequence>
<keyword evidence="3" id="KW-0732">Signal</keyword>
<proteinExistence type="inferred from homology"/>
<dbReference type="Proteomes" id="UP000694522">
    <property type="component" value="Unplaced"/>
</dbReference>
<evidence type="ECO:0000313" key="5">
    <source>
        <dbReference type="Ensembl" id="ENSACOP00000024770.1"/>
    </source>
</evidence>
<dbReference type="SUPFAM" id="SSF49695">
    <property type="entry name" value="gamma-Crystallin-like"/>
    <property type="match status" value="1"/>
</dbReference>
<feature type="signal peptide" evidence="3">
    <location>
        <begin position="1"/>
        <end position="26"/>
    </location>
</feature>
<name>A0A8B9GGB7_9PSIT</name>
<dbReference type="Ensembl" id="ENSACOT00000025614.1">
    <property type="protein sequence ID" value="ENSACOP00000024770.1"/>
    <property type="gene ID" value="ENSACOG00000016626.1"/>
</dbReference>
<evidence type="ECO:0000256" key="2">
    <source>
        <dbReference type="ARBA" id="ARBA00022737"/>
    </source>
</evidence>
<organism evidence="5 6">
    <name type="scientific">Amazona collaria</name>
    <name type="common">yellow-billed parrot</name>
    <dbReference type="NCBI Taxonomy" id="241587"/>
    <lineage>
        <taxon>Eukaryota</taxon>
        <taxon>Metazoa</taxon>
        <taxon>Chordata</taxon>
        <taxon>Craniata</taxon>
        <taxon>Vertebrata</taxon>
        <taxon>Euteleostomi</taxon>
        <taxon>Archelosauria</taxon>
        <taxon>Archosauria</taxon>
        <taxon>Dinosauria</taxon>
        <taxon>Saurischia</taxon>
        <taxon>Theropoda</taxon>
        <taxon>Coelurosauria</taxon>
        <taxon>Aves</taxon>
        <taxon>Neognathae</taxon>
        <taxon>Neoaves</taxon>
        <taxon>Telluraves</taxon>
        <taxon>Australaves</taxon>
        <taxon>Psittaciformes</taxon>
        <taxon>Psittacidae</taxon>
        <taxon>Amazona</taxon>
    </lineage>
</organism>
<accession>A0A8B9GGB7</accession>
<evidence type="ECO:0000259" key="4">
    <source>
        <dbReference type="SMART" id="SM00247"/>
    </source>
</evidence>
<dbReference type="InterPro" id="IPR001064">
    <property type="entry name" value="Beta/gamma_crystallin"/>
</dbReference>
<dbReference type="Gene3D" id="2.60.20.10">
    <property type="entry name" value="Crystallins"/>
    <property type="match status" value="1"/>
</dbReference>
<keyword evidence="6" id="KW-1185">Reference proteome</keyword>
<evidence type="ECO:0000256" key="3">
    <source>
        <dbReference type="SAM" id="SignalP"/>
    </source>
</evidence>
<protein>
    <recommendedName>
        <fullName evidence="4">Beta/gamma crystallin 'Greek key' domain-containing protein</fullName>
    </recommendedName>
</protein>
<evidence type="ECO:0000313" key="6">
    <source>
        <dbReference type="Proteomes" id="UP000694522"/>
    </source>
</evidence>
<dbReference type="SMART" id="SM00247">
    <property type="entry name" value="XTALbg"/>
    <property type="match status" value="1"/>
</dbReference>
<comment type="similarity">
    <text evidence="1">Belongs to the beta/gamma-crystallin family.</text>
</comment>
<feature type="domain" description="Beta/gamma crystallin 'Greek key'" evidence="4">
    <location>
        <begin position="28"/>
        <end position="82"/>
    </location>
</feature>
<dbReference type="AlphaFoldDB" id="A0A8B9GGB7"/>
<reference evidence="5" key="1">
    <citation type="submission" date="2025-08" db="UniProtKB">
        <authorList>
            <consortium name="Ensembl"/>
        </authorList>
    </citation>
    <scope>IDENTIFICATION</scope>
</reference>
<dbReference type="InterPro" id="IPR011024">
    <property type="entry name" value="G_crystallin-like"/>
</dbReference>
<keyword evidence="2" id="KW-0677">Repeat</keyword>